<name>A0A5A9ZC47_9RHOB</name>
<keyword evidence="4" id="KW-1185">Reference proteome</keyword>
<comment type="caution">
    <text evidence="3">The sequence shown here is derived from an EMBL/GenBank/DDBJ whole genome shotgun (WGS) entry which is preliminary data.</text>
</comment>
<protein>
    <submittedName>
        <fullName evidence="3">PhzF family phenazine biosynthesis protein</fullName>
    </submittedName>
</protein>
<dbReference type="RefSeq" id="WP_111366663.1">
    <property type="nucleotide sequence ID" value="NZ_VINQ01000008.1"/>
</dbReference>
<comment type="similarity">
    <text evidence="1">Belongs to the PhzF family.</text>
</comment>
<dbReference type="InterPro" id="IPR003719">
    <property type="entry name" value="Phenazine_PhzF-like"/>
</dbReference>
<evidence type="ECO:0000256" key="2">
    <source>
        <dbReference type="PIRSR" id="PIRSR016184-1"/>
    </source>
</evidence>
<evidence type="ECO:0000313" key="3">
    <source>
        <dbReference type="EMBL" id="KAA0914686.1"/>
    </source>
</evidence>
<dbReference type="PIRSF" id="PIRSF016184">
    <property type="entry name" value="PhzC_PhzF"/>
    <property type="match status" value="1"/>
</dbReference>
<gene>
    <name evidence="3" type="ORF">FLO80_11800</name>
</gene>
<dbReference type="Proteomes" id="UP000325291">
    <property type="component" value="Unassembled WGS sequence"/>
</dbReference>
<evidence type="ECO:0000256" key="1">
    <source>
        <dbReference type="ARBA" id="ARBA00008270"/>
    </source>
</evidence>
<dbReference type="EMBL" id="VINQ01000008">
    <property type="protein sequence ID" value="KAA0914686.1"/>
    <property type="molecule type" value="Genomic_DNA"/>
</dbReference>
<accession>A0A5A9ZC47</accession>
<dbReference type="AlphaFoldDB" id="A0A5A9ZC47"/>
<dbReference type="SUPFAM" id="SSF54506">
    <property type="entry name" value="Diaminopimelate epimerase-like"/>
    <property type="match status" value="1"/>
</dbReference>
<organism evidence="3 4">
    <name type="scientific">Aquicoccus porphyridii</name>
    <dbReference type="NCBI Taxonomy" id="1852029"/>
    <lineage>
        <taxon>Bacteria</taxon>
        <taxon>Pseudomonadati</taxon>
        <taxon>Pseudomonadota</taxon>
        <taxon>Alphaproteobacteria</taxon>
        <taxon>Rhodobacterales</taxon>
        <taxon>Paracoccaceae</taxon>
        <taxon>Aquicoccus</taxon>
    </lineage>
</organism>
<dbReference type="GO" id="GO:0016853">
    <property type="term" value="F:isomerase activity"/>
    <property type="evidence" value="ECO:0007669"/>
    <property type="project" value="TreeGrafter"/>
</dbReference>
<dbReference type="PANTHER" id="PTHR13774">
    <property type="entry name" value="PHENAZINE BIOSYNTHESIS PROTEIN"/>
    <property type="match status" value="1"/>
</dbReference>
<feature type="active site" evidence="2">
    <location>
        <position position="45"/>
    </location>
</feature>
<sequence>MTRYLTFDVFTSQPFGGNPLAVIPDARGLPEATLQKIAAEFNYSETTFVYPPVDPGNTAHVRIFTPTMEIPFAGHPTIGTAVALARAGYGPDMVFELGVGPLRVHATAEAARFTTTQPLEILAHPAPGEIAAALSLDPAQIATIAHPPVMASLGLPFTITELASREALAAALPDIAAMRAGAARYPASLDFAQFAYWRNGVTIHARMFAPLDNIPEDPATGSAAAALAALLAHIENTEQRLTLHQGEDMGRPSLIGLATENGGVTVSGTACPVMEGRLLL</sequence>
<evidence type="ECO:0000313" key="4">
    <source>
        <dbReference type="Proteomes" id="UP000325291"/>
    </source>
</evidence>
<dbReference type="Pfam" id="PF02567">
    <property type="entry name" value="PhzC-PhzF"/>
    <property type="match status" value="1"/>
</dbReference>
<dbReference type="Gene3D" id="3.10.310.10">
    <property type="entry name" value="Diaminopimelate Epimerase, Chain A, domain 1"/>
    <property type="match status" value="2"/>
</dbReference>
<dbReference type="PANTHER" id="PTHR13774:SF32">
    <property type="entry name" value="ANTISENSE-ENHANCING SEQUENCE 1"/>
    <property type="match status" value="1"/>
</dbReference>
<proteinExistence type="inferred from homology"/>
<dbReference type="NCBIfam" id="TIGR00654">
    <property type="entry name" value="PhzF_family"/>
    <property type="match status" value="1"/>
</dbReference>
<reference evidence="3 4" key="1">
    <citation type="submission" date="2019-07" db="EMBL/GenBank/DDBJ databases">
        <title>Aquicoccus porphyridii gen. nov., sp. nov., isolated from a small marine red alga, Porphyridium marinum.</title>
        <authorList>
            <person name="Liu L."/>
        </authorList>
    </citation>
    <scope>NUCLEOTIDE SEQUENCE [LARGE SCALE GENOMIC DNA]</scope>
    <source>
        <strain evidence="3 4">L1 8-17</strain>
    </source>
</reference>
<dbReference type="GO" id="GO:0005737">
    <property type="term" value="C:cytoplasm"/>
    <property type="evidence" value="ECO:0007669"/>
    <property type="project" value="TreeGrafter"/>
</dbReference>